<dbReference type="GO" id="GO:0032259">
    <property type="term" value="P:methylation"/>
    <property type="evidence" value="ECO:0007669"/>
    <property type="project" value="UniProtKB-KW"/>
</dbReference>
<evidence type="ECO:0000256" key="7">
    <source>
        <dbReference type="ARBA" id="ARBA00022756"/>
    </source>
</evidence>
<evidence type="ECO:0000256" key="4">
    <source>
        <dbReference type="ARBA" id="ARBA00022603"/>
    </source>
</evidence>
<comment type="catalytic activity">
    <reaction evidence="1 8">
        <text>malonyl-[ACP] + S-adenosyl-L-methionine = malonyl-[ACP] methyl ester + S-adenosyl-L-homocysteine</text>
        <dbReference type="Rhea" id="RHEA:17105"/>
        <dbReference type="Rhea" id="RHEA-COMP:9623"/>
        <dbReference type="Rhea" id="RHEA-COMP:9954"/>
        <dbReference type="ChEBI" id="CHEBI:57856"/>
        <dbReference type="ChEBI" id="CHEBI:59789"/>
        <dbReference type="ChEBI" id="CHEBI:78449"/>
        <dbReference type="ChEBI" id="CHEBI:78845"/>
        <dbReference type="EC" id="2.1.1.197"/>
    </reaction>
</comment>
<reference evidence="9 10" key="1">
    <citation type="submission" date="2016-10" db="EMBL/GenBank/DDBJ databases">
        <authorList>
            <person name="de Groot N.N."/>
        </authorList>
    </citation>
    <scope>NUCLEOTIDE SEQUENCE [LARGE SCALE GENOMIC DNA]</scope>
    <source>
        <strain evidence="9 10">JCM 18415</strain>
    </source>
</reference>
<evidence type="ECO:0000256" key="6">
    <source>
        <dbReference type="ARBA" id="ARBA00022691"/>
    </source>
</evidence>
<dbReference type="InterPro" id="IPR013216">
    <property type="entry name" value="Methyltransf_11"/>
</dbReference>
<dbReference type="Pfam" id="PF08241">
    <property type="entry name" value="Methyltransf_11"/>
    <property type="match status" value="1"/>
</dbReference>
<comment type="similarity">
    <text evidence="8">Belongs to the methyltransferase superfamily.</text>
</comment>
<organism evidence="9 10">
    <name type="scientific">Halopseudomonas formosensis</name>
    <dbReference type="NCBI Taxonomy" id="1002526"/>
    <lineage>
        <taxon>Bacteria</taxon>
        <taxon>Pseudomonadati</taxon>
        <taxon>Pseudomonadota</taxon>
        <taxon>Gammaproteobacteria</taxon>
        <taxon>Pseudomonadales</taxon>
        <taxon>Pseudomonadaceae</taxon>
        <taxon>Halopseudomonas</taxon>
    </lineage>
</organism>
<keyword evidence="4 8" id="KW-0489">Methyltransferase</keyword>
<dbReference type="InterPro" id="IPR029063">
    <property type="entry name" value="SAM-dependent_MTases_sf"/>
</dbReference>
<dbReference type="Gene3D" id="3.40.50.150">
    <property type="entry name" value="Vaccinia Virus protein VP39"/>
    <property type="match status" value="1"/>
</dbReference>
<comment type="function">
    <text evidence="8">Converts the free carboxyl group of a malonyl-thioester to its methyl ester by transfer of a methyl group from S-adenosyl-L-methionine (SAM). It allows to synthesize pimeloyl-ACP via the fatty acid synthetic pathway.</text>
</comment>
<dbReference type="PANTHER" id="PTHR13090:SF1">
    <property type="entry name" value="ARGININE-HYDROXYLASE NDUFAF5, MITOCHONDRIAL"/>
    <property type="match status" value="1"/>
</dbReference>
<accession>A0A1I5ZL03</accession>
<comment type="pathway">
    <text evidence="2 8">Cofactor biosynthesis; biotin biosynthesis.</text>
</comment>
<dbReference type="InterPro" id="IPR050602">
    <property type="entry name" value="Malonyl-ACP_OMT"/>
</dbReference>
<dbReference type="SUPFAM" id="SSF53335">
    <property type="entry name" value="S-adenosyl-L-methionine-dependent methyltransferases"/>
    <property type="match status" value="1"/>
</dbReference>
<dbReference type="GO" id="GO:0009102">
    <property type="term" value="P:biotin biosynthetic process"/>
    <property type="evidence" value="ECO:0007669"/>
    <property type="project" value="UniProtKB-UniRule"/>
</dbReference>
<dbReference type="EMBL" id="FOYD01000001">
    <property type="protein sequence ID" value="SFQ57141.1"/>
    <property type="molecule type" value="Genomic_DNA"/>
</dbReference>
<keyword evidence="6 8" id="KW-0949">S-adenosyl-L-methionine</keyword>
<dbReference type="GO" id="GO:0102130">
    <property type="term" value="F:malonyl-CoA methyltransferase activity"/>
    <property type="evidence" value="ECO:0007669"/>
    <property type="project" value="UniProtKB-EC"/>
</dbReference>
<proteinExistence type="inferred from homology"/>
<evidence type="ECO:0000256" key="3">
    <source>
        <dbReference type="ARBA" id="ARBA00012327"/>
    </source>
</evidence>
<dbReference type="RefSeq" id="WP_090535940.1">
    <property type="nucleotide sequence ID" value="NZ_FOYD01000001.1"/>
</dbReference>
<dbReference type="Proteomes" id="UP000242815">
    <property type="component" value="Unassembled WGS sequence"/>
</dbReference>
<keyword evidence="7 8" id="KW-0093">Biotin biosynthesis</keyword>
<dbReference type="UniPathway" id="UPA00078"/>
<dbReference type="GO" id="GO:0008757">
    <property type="term" value="F:S-adenosylmethionine-dependent methyltransferase activity"/>
    <property type="evidence" value="ECO:0007669"/>
    <property type="project" value="InterPro"/>
</dbReference>
<dbReference type="GO" id="GO:0010340">
    <property type="term" value="F:carboxyl-O-methyltransferase activity"/>
    <property type="evidence" value="ECO:0007669"/>
    <property type="project" value="UniProtKB-UniRule"/>
</dbReference>
<protein>
    <recommendedName>
        <fullName evidence="3 8">Malonyl-[acyl-carrier protein] O-methyltransferase</fullName>
        <shortName evidence="8">Malonyl-ACP O-methyltransferase</shortName>
        <ecNumber evidence="3 8">2.1.1.197</ecNumber>
    </recommendedName>
    <alternativeName>
        <fullName evidence="8">Biotin synthesis protein BioC</fullName>
    </alternativeName>
</protein>
<dbReference type="HAMAP" id="MF_00835">
    <property type="entry name" value="BioC"/>
    <property type="match status" value="1"/>
</dbReference>
<gene>
    <name evidence="8" type="primary">bioC</name>
    <name evidence="9" type="ORF">SAMN05216578_101106</name>
</gene>
<dbReference type="EC" id="2.1.1.197" evidence="3 8"/>
<dbReference type="CDD" id="cd02440">
    <property type="entry name" value="AdoMet_MTases"/>
    <property type="match status" value="1"/>
</dbReference>
<dbReference type="STRING" id="1002526.SAMN05216578_101106"/>
<name>A0A1I5ZL03_9GAMM</name>
<keyword evidence="5 8" id="KW-0808">Transferase</keyword>
<evidence type="ECO:0000256" key="2">
    <source>
        <dbReference type="ARBA" id="ARBA00004746"/>
    </source>
</evidence>
<evidence type="ECO:0000313" key="10">
    <source>
        <dbReference type="Proteomes" id="UP000242815"/>
    </source>
</evidence>
<evidence type="ECO:0000256" key="8">
    <source>
        <dbReference type="HAMAP-Rule" id="MF_00835"/>
    </source>
</evidence>
<evidence type="ECO:0000256" key="1">
    <source>
        <dbReference type="ARBA" id="ARBA00000852"/>
    </source>
</evidence>
<evidence type="ECO:0000313" key="9">
    <source>
        <dbReference type="EMBL" id="SFQ57141.1"/>
    </source>
</evidence>
<dbReference type="NCBIfam" id="TIGR02072">
    <property type="entry name" value="BioC"/>
    <property type="match status" value="1"/>
</dbReference>
<dbReference type="InterPro" id="IPR011814">
    <property type="entry name" value="BioC"/>
</dbReference>
<sequence length="269" mass="29609">MNEATLDKRLIAESFSRAAPTYDKAAALQRTVGSNLLGRLPRDFVPGDILDLGCGTGHFTRALAACFDTPVIGLDLAEGMLRHANEHSPGLDHWITADAERLPLRSESRDLIFSSLAMQWCPRLDQALAEAWRVLRPGGCLAFNTLLEGSLEELRQSWKAVDNLVHVNSFMSLTELTILLDDAGFGDWQCDVERHVLFYPRLGELTQELKALGAVNLNAGRPSGLTGKARARRLTAAYEQFRTEHGLPASWQVAQVVMFKQPGRTGVSA</sequence>
<dbReference type="AlphaFoldDB" id="A0A1I5ZL03"/>
<dbReference type="PANTHER" id="PTHR13090">
    <property type="entry name" value="ARGININE-HYDROXYLASE NDUFAF5, MITOCHONDRIAL"/>
    <property type="match status" value="1"/>
</dbReference>
<evidence type="ECO:0000256" key="5">
    <source>
        <dbReference type="ARBA" id="ARBA00022679"/>
    </source>
</evidence>
<dbReference type="OrthoDB" id="9760689at2"/>